<dbReference type="EMBL" id="WFKK01000004">
    <property type="protein sequence ID" value="KAB7890631.1"/>
    <property type="molecule type" value="Genomic_DNA"/>
</dbReference>
<evidence type="ECO:0000259" key="3">
    <source>
        <dbReference type="PROSITE" id="PS51459"/>
    </source>
</evidence>
<dbReference type="InterPro" id="IPR025230">
    <property type="entry name" value="DUF4172"/>
</dbReference>
<feature type="domain" description="Fido" evidence="3">
    <location>
        <begin position="117"/>
        <end position="274"/>
    </location>
</feature>
<accession>A0A6L4WVR0</accession>
<dbReference type="GO" id="GO:0005524">
    <property type="term" value="F:ATP binding"/>
    <property type="evidence" value="ECO:0007669"/>
    <property type="project" value="UniProtKB-KW"/>
</dbReference>
<name>A0A6L4WVR0_9BACT</name>
<keyword evidence="6" id="KW-1185">Reference proteome</keyword>
<proteinExistence type="predicted"/>
<dbReference type="Proteomes" id="UP000461010">
    <property type="component" value="Unassembled WGS sequence"/>
</dbReference>
<evidence type="ECO:0000313" key="7">
    <source>
        <dbReference type="Proteomes" id="UP000472839"/>
    </source>
</evidence>
<dbReference type="InterPro" id="IPR036597">
    <property type="entry name" value="Fido-like_dom_sf"/>
</dbReference>
<evidence type="ECO:0000256" key="1">
    <source>
        <dbReference type="PIRSR" id="PIRSR640198-1"/>
    </source>
</evidence>
<feature type="binding site" evidence="2">
    <location>
        <begin position="250"/>
        <end position="251"/>
    </location>
    <ligand>
        <name>ATP</name>
        <dbReference type="ChEBI" id="CHEBI:30616"/>
    </ligand>
</feature>
<organism evidence="4 7">
    <name type="scientific">Poseidonibacter ostreae</name>
    <dbReference type="NCBI Taxonomy" id="2654171"/>
    <lineage>
        <taxon>Bacteria</taxon>
        <taxon>Pseudomonadati</taxon>
        <taxon>Campylobacterota</taxon>
        <taxon>Epsilonproteobacteria</taxon>
        <taxon>Campylobacterales</taxon>
        <taxon>Arcobacteraceae</taxon>
        <taxon>Poseidonibacter</taxon>
    </lineage>
</organism>
<evidence type="ECO:0000313" key="5">
    <source>
        <dbReference type="EMBL" id="KAB7892385.1"/>
    </source>
</evidence>
<dbReference type="Pfam" id="PF02661">
    <property type="entry name" value="Fic"/>
    <property type="match status" value="1"/>
</dbReference>
<sequence>MKTSHYEKKWIWENKNFPNFIYDKQPLEELFYKFGNLNMIDSFMNHSNSKEFLSEILINEAISTSAIEGELLQRSSIRSSINKLLKLDLEEDSYDSTIQSDALVQIILDTKNNDAKLDKKRLCSWHKALFPTGQSGLKEIIVGEYRKDLEDMQIVSGSWEKEKVHYIAPKAKDIPKLMEDFLKWINEENEINYIYKSMIAHLYFLLIHPFDDGNGRIARAICDYVLAKGKLANADFYSISSSIHSKRKEYYQVLDNTCTNTSLDINEWIRWNIKLYEESISSSLEKINTVKLKTNFYSKIQNKKLNDRQKKAIQKMLALLPEDFEGGMKVKKYMNITKATRVTANRDLSNLVEQNIMEKHGLARATFYTLVF</sequence>
<dbReference type="InterPro" id="IPR003812">
    <property type="entry name" value="Fido"/>
</dbReference>
<protein>
    <submittedName>
        <fullName evidence="4">DUF4172 domain-containing protein</fullName>
    </submittedName>
</protein>
<evidence type="ECO:0000256" key="2">
    <source>
        <dbReference type="PIRSR" id="PIRSR640198-2"/>
    </source>
</evidence>
<reference evidence="6 7" key="1">
    <citation type="submission" date="2019-10" db="EMBL/GenBank/DDBJ databases">
        <title>Poseidonibacter ostreae sp. nov., isolated from the gut of the Ostrea denselamellosa.</title>
        <authorList>
            <person name="Choi A."/>
        </authorList>
    </citation>
    <scope>NUCLEOTIDE SEQUENCE [LARGE SCALE GENOMIC DNA]</scope>
    <source>
        <strain evidence="4 7">SJOD-M-33</strain>
        <strain evidence="5 6">SJOD-M-5</strain>
    </source>
</reference>
<keyword evidence="2" id="KW-0547">Nucleotide-binding</keyword>
<dbReference type="Gene3D" id="1.10.3290.10">
    <property type="entry name" value="Fido-like domain"/>
    <property type="match status" value="1"/>
</dbReference>
<dbReference type="AlphaFoldDB" id="A0A6L4WVR0"/>
<feature type="binding site" evidence="2">
    <location>
        <begin position="212"/>
        <end position="219"/>
    </location>
    <ligand>
        <name>ATP</name>
        <dbReference type="ChEBI" id="CHEBI:30616"/>
    </ligand>
</feature>
<keyword evidence="2" id="KW-0067">ATP-binding</keyword>
<dbReference type="PROSITE" id="PS51459">
    <property type="entry name" value="FIDO"/>
    <property type="match status" value="1"/>
</dbReference>
<dbReference type="PANTHER" id="PTHR13504:SF33">
    <property type="entry name" value="FIC FAMILY PROTEIN"/>
    <property type="match status" value="1"/>
</dbReference>
<evidence type="ECO:0000313" key="4">
    <source>
        <dbReference type="EMBL" id="KAB7890631.1"/>
    </source>
</evidence>
<dbReference type="SUPFAM" id="SSF140931">
    <property type="entry name" value="Fic-like"/>
    <property type="match status" value="1"/>
</dbReference>
<feature type="binding site" evidence="2">
    <location>
        <position position="260"/>
    </location>
    <ligand>
        <name>ATP</name>
        <dbReference type="ChEBI" id="CHEBI:30616"/>
    </ligand>
</feature>
<dbReference type="Proteomes" id="UP000472839">
    <property type="component" value="Unassembled WGS sequence"/>
</dbReference>
<dbReference type="InterPro" id="IPR040198">
    <property type="entry name" value="Fido_containing"/>
</dbReference>
<feature type="active site" evidence="1">
    <location>
        <position position="208"/>
    </location>
</feature>
<evidence type="ECO:0000313" key="6">
    <source>
        <dbReference type="Proteomes" id="UP000461010"/>
    </source>
</evidence>
<gene>
    <name evidence="5" type="ORF">GBG18_02850</name>
    <name evidence="4" type="ORF">GBG19_02525</name>
</gene>
<dbReference type="EMBL" id="WFKJ01000005">
    <property type="protein sequence ID" value="KAB7892385.1"/>
    <property type="molecule type" value="Genomic_DNA"/>
</dbReference>
<dbReference type="Pfam" id="PF13776">
    <property type="entry name" value="DUF4172"/>
    <property type="match status" value="1"/>
</dbReference>
<dbReference type="RefSeq" id="WP_152188218.1">
    <property type="nucleotide sequence ID" value="NZ_WFKI01000010.1"/>
</dbReference>
<dbReference type="PANTHER" id="PTHR13504">
    <property type="entry name" value="FIDO DOMAIN-CONTAINING PROTEIN DDB_G0283145"/>
    <property type="match status" value="1"/>
</dbReference>
<comment type="caution">
    <text evidence="4">The sequence shown here is derived from an EMBL/GenBank/DDBJ whole genome shotgun (WGS) entry which is preliminary data.</text>
</comment>